<evidence type="ECO:0000313" key="4">
    <source>
        <dbReference type="Proteomes" id="UP000252132"/>
    </source>
</evidence>
<feature type="domain" description="LpxI C-terminal" evidence="1">
    <location>
        <begin position="140"/>
        <end position="277"/>
    </location>
</feature>
<accession>A0A368DWF9</accession>
<dbReference type="PANTHER" id="PTHR39962">
    <property type="entry name" value="BLL4848 PROTEIN"/>
    <property type="match status" value="1"/>
</dbReference>
<organism evidence="3 4">
    <name type="scientific">PS1 clade bacterium</name>
    <dbReference type="NCBI Taxonomy" id="2175152"/>
    <lineage>
        <taxon>Bacteria</taxon>
        <taxon>Pseudomonadati</taxon>
        <taxon>Pseudomonadota</taxon>
        <taxon>Alphaproteobacteria</taxon>
        <taxon>PS1 clade</taxon>
    </lineage>
</organism>
<sequence>MASKSQKLGVIAGNGALPGMVIKAARNQGYDVCVFGIIGAYDSRLEVDCKIPLQQLGQTFRAIKKNKCTEVVIVGGVTRPNLLSFIPDLETMKFCTRVTLQARKNGIGDDAVLRILISVFEKHGITILAANDIIEDIMAPTGVLTKSKPTKSNDIDINRGRIVTDAIGDLDIGQCCVVCRGQVLAVEGPEGTDEMLKRVAQLSQKMKGSLKKREGVLVKLPKPNQDRRIDMPTIGLTTIENASFAGLAGIAYAGEATQFIDVDACMKRANELGMFLIGLKP</sequence>
<dbReference type="Proteomes" id="UP000252132">
    <property type="component" value="Unassembled WGS sequence"/>
</dbReference>
<name>A0A368DWF9_9PROT</name>
<dbReference type="AlphaFoldDB" id="A0A368DWF9"/>
<dbReference type="Pfam" id="PF06230">
    <property type="entry name" value="LpxI_C"/>
    <property type="match status" value="1"/>
</dbReference>
<dbReference type="InterPro" id="IPR010415">
    <property type="entry name" value="LpxI_C"/>
</dbReference>
<proteinExistence type="predicted"/>
<gene>
    <name evidence="3" type="ORF">DBW69_05500</name>
</gene>
<dbReference type="InterPro" id="IPR043167">
    <property type="entry name" value="LpxI_C_sf"/>
</dbReference>
<evidence type="ECO:0000259" key="1">
    <source>
        <dbReference type="Pfam" id="PF06230"/>
    </source>
</evidence>
<dbReference type="Pfam" id="PF17930">
    <property type="entry name" value="LpxI_N"/>
    <property type="match status" value="1"/>
</dbReference>
<dbReference type="Gene3D" id="3.40.140.80">
    <property type="match status" value="1"/>
</dbReference>
<reference evidence="3 4" key="1">
    <citation type="journal article" date="2018" name="Microbiome">
        <title>Fine metagenomic profile of the Mediterranean stratified and mixed water columns revealed by assembly and recruitment.</title>
        <authorList>
            <person name="Haro-Moreno J.M."/>
            <person name="Lopez-Perez M."/>
            <person name="De La Torre J.R."/>
            <person name="Picazo A."/>
            <person name="Camacho A."/>
            <person name="Rodriguez-Valera F."/>
        </authorList>
    </citation>
    <scope>NUCLEOTIDE SEQUENCE [LARGE SCALE GENOMIC DNA]</scope>
    <source>
        <strain evidence="3">MED-G55</strain>
    </source>
</reference>
<comment type="caution">
    <text evidence="3">The sequence shown here is derived from an EMBL/GenBank/DDBJ whole genome shotgun (WGS) entry which is preliminary data.</text>
</comment>
<dbReference type="PANTHER" id="PTHR39962:SF1">
    <property type="entry name" value="LPXI FAMILY PROTEIN"/>
    <property type="match status" value="1"/>
</dbReference>
<dbReference type="EMBL" id="QOQF01000023">
    <property type="protein sequence ID" value="RCL76149.1"/>
    <property type="molecule type" value="Genomic_DNA"/>
</dbReference>
<evidence type="ECO:0000259" key="2">
    <source>
        <dbReference type="Pfam" id="PF17930"/>
    </source>
</evidence>
<evidence type="ECO:0000313" key="3">
    <source>
        <dbReference type="EMBL" id="RCL76149.1"/>
    </source>
</evidence>
<protein>
    <submittedName>
        <fullName evidence="3">LpxI family protein</fullName>
    </submittedName>
</protein>
<dbReference type="InterPro" id="IPR041255">
    <property type="entry name" value="LpxI_N"/>
</dbReference>
<dbReference type="InterPro" id="IPR053174">
    <property type="entry name" value="LpxI"/>
</dbReference>
<dbReference type="Gene3D" id="3.40.50.20">
    <property type="match status" value="1"/>
</dbReference>
<feature type="domain" description="LpxI N-terminal" evidence="2">
    <location>
        <begin position="7"/>
        <end position="137"/>
    </location>
</feature>